<dbReference type="EMBL" id="JAVDQG010000002">
    <property type="protein sequence ID" value="MDR6224788.1"/>
    <property type="molecule type" value="Genomic_DNA"/>
</dbReference>
<feature type="chain" id="PRO_5046471084" evidence="1">
    <location>
        <begin position="23"/>
        <end position="219"/>
    </location>
</feature>
<dbReference type="Proteomes" id="UP001185012">
    <property type="component" value="Unassembled WGS sequence"/>
</dbReference>
<keyword evidence="1" id="KW-0732">Signal</keyword>
<name>A0ABU1IJ54_9BACL</name>
<proteinExistence type="predicted"/>
<feature type="signal peptide" evidence="1">
    <location>
        <begin position="1"/>
        <end position="22"/>
    </location>
</feature>
<dbReference type="RefSeq" id="WP_309862567.1">
    <property type="nucleotide sequence ID" value="NZ_JAVDQG010000002.1"/>
</dbReference>
<dbReference type="PROSITE" id="PS51257">
    <property type="entry name" value="PROKAR_LIPOPROTEIN"/>
    <property type="match status" value="1"/>
</dbReference>
<evidence type="ECO:0000313" key="3">
    <source>
        <dbReference type="Proteomes" id="UP001185012"/>
    </source>
</evidence>
<reference evidence="2 3" key="1">
    <citation type="submission" date="2023-07" db="EMBL/GenBank/DDBJ databases">
        <title>Genomic Encyclopedia of Type Strains, Phase IV (KMG-IV): sequencing the most valuable type-strain genomes for metagenomic binning, comparative biology and taxonomic classification.</title>
        <authorList>
            <person name="Goeker M."/>
        </authorList>
    </citation>
    <scope>NUCLEOTIDE SEQUENCE [LARGE SCALE GENOMIC DNA]</scope>
    <source>
        <strain evidence="2 3">DSM 45903</strain>
    </source>
</reference>
<comment type="caution">
    <text evidence="2">The sequence shown here is derived from an EMBL/GenBank/DDBJ whole genome shotgun (WGS) entry which is preliminary data.</text>
</comment>
<evidence type="ECO:0000313" key="2">
    <source>
        <dbReference type="EMBL" id="MDR6224788.1"/>
    </source>
</evidence>
<protein>
    <submittedName>
        <fullName evidence="2">Uncharacterized protein</fullName>
    </submittedName>
</protein>
<sequence>MKQLLLLCLCLFIIIGCSNQGAVTVSLGTGTDHDGITGETDAFQPGEPIWVEVVEKSTFEDSYIDLQLMVQQSDETVHRGVIAIKSSDQQTRYELPLNLVAGEYDLQLFRGGELAAAKPFTVQTRDIPDYEVIQETNREEGIIELRVVTSASTPVELGAVLHDLQALREEAEVIWVHFHEAAAGSYGSIKASAGITHTEEGASRIGVSHPKEYFFEMKN</sequence>
<keyword evidence="3" id="KW-1185">Reference proteome</keyword>
<gene>
    <name evidence="2" type="ORF">JOE21_000779</name>
</gene>
<accession>A0ABU1IJ54</accession>
<evidence type="ECO:0000256" key="1">
    <source>
        <dbReference type="SAM" id="SignalP"/>
    </source>
</evidence>
<organism evidence="2 3">
    <name type="scientific">Desmospora profundinema</name>
    <dbReference type="NCBI Taxonomy" id="1571184"/>
    <lineage>
        <taxon>Bacteria</taxon>
        <taxon>Bacillati</taxon>
        <taxon>Bacillota</taxon>
        <taxon>Bacilli</taxon>
        <taxon>Bacillales</taxon>
        <taxon>Thermoactinomycetaceae</taxon>
        <taxon>Desmospora</taxon>
    </lineage>
</organism>